<protein>
    <submittedName>
        <fullName evidence="1">Uncharacterized protein</fullName>
    </submittedName>
</protein>
<gene>
    <name evidence="1" type="ORF">S01H1_45336</name>
</gene>
<name>X0UI88_9ZZZZ</name>
<sequence>MKADNEVKAETKITQVIKRVTHYCKCDNSMPSFHGIIGSSKWIEWPIFNEQYRISYCPWCGKKLPHELG</sequence>
<dbReference type="AlphaFoldDB" id="X0UI88"/>
<organism evidence="1">
    <name type="scientific">marine sediment metagenome</name>
    <dbReference type="NCBI Taxonomy" id="412755"/>
    <lineage>
        <taxon>unclassified sequences</taxon>
        <taxon>metagenomes</taxon>
        <taxon>ecological metagenomes</taxon>
    </lineage>
</organism>
<proteinExistence type="predicted"/>
<evidence type="ECO:0000313" key="1">
    <source>
        <dbReference type="EMBL" id="GAG00093.1"/>
    </source>
</evidence>
<feature type="non-terminal residue" evidence="1">
    <location>
        <position position="69"/>
    </location>
</feature>
<dbReference type="EMBL" id="BARS01028966">
    <property type="protein sequence ID" value="GAG00093.1"/>
    <property type="molecule type" value="Genomic_DNA"/>
</dbReference>
<reference evidence="1" key="1">
    <citation type="journal article" date="2014" name="Front. Microbiol.">
        <title>High frequency of phylogenetically diverse reductive dehalogenase-homologous genes in deep subseafloor sedimentary metagenomes.</title>
        <authorList>
            <person name="Kawai M."/>
            <person name="Futagami T."/>
            <person name="Toyoda A."/>
            <person name="Takaki Y."/>
            <person name="Nishi S."/>
            <person name="Hori S."/>
            <person name="Arai W."/>
            <person name="Tsubouchi T."/>
            <person name="Morono Y."/>
            <person name="Uchiyama I."/>
            <person name="Ito T."/>
            <person name="Fujiyama A."/>
            <person name="Inagaki F."/>
            <person name="Takami H."/>
        </authorList>
    </citation>
    <scope>NUCLEOTIDE SEQUENCE</scope>
    <source>
        <strain evidence="1">Expedition CK06-06</strain>
    </source>
</reference>
<comment type="caution">
    <text evidence="1">The sequence shown here is derived from an EMBL/GenBank/DDBJ whole genome shotgun (WGS) entry which is preliminary data.</text>
</comment>
<accession>X0UI88</accession>